<evidence type="ECO:0000313" key="2">
    <source>
        <dbReference type="Proteomes" id="UP000663124"/>
    </source>
</evidence>
<dbReference type="RefSeq" id="WP_000636910.1">
    <property type="nucleotide sequence ID" value="NZ_CP043889.1"/>
</dbReference>
<evidence type="ECO:0000313" key="1">
    <source>
        <dbReference type="EMBL" id="QOI45167.1"/>
    </source>
</evidence>
<keyword evidence="1" id="KW-0614">Plasmid</keyword>
<proteinExistence type="predicted"/>
<dbReference type="Gene3D" id="3.30.2310.20">
    <property type="entry name" value="RelE-like"/>
    <property type="match status" value="1"/>
</dbReference>
<gene>
    <name evidence="1" type="ORF">Lepto782_23615</name>
</gene>
<accession>A0AAP9WHE5</accession>
<dbReference type="PANTHER" id="PTHR40266:SF2">
    <property type="entry name" value="TOXIN HIGB-1"/>
    <property type="match status" value="1"/>
</dbReference>
<dbReference type="Proteomes" id="UP000663124">
    <property type="component" value="Plasmid p5"/>
</dbReference>
<sequence>MIVQFRDKRDKLIYEGGSDKRFQPGVCRKITEKLREIDAAHEIDDLKFPPSNKLHPLQNNRIGQHAIWVNGPIRICFRWNDGNVIIEFIGDYH</sequence>
<protein>
    <submittedName>
        <fullName evidence="1">Plasmid maintenance system killer protein</fullName>
    </submittedName>
</protein>
<dbReference type="EMBL" id="CP043889">
    <property type="protein sequence ID" value="QOI45167.1"/>
    <property type="molecule type" value="Genomic_DNA"/>
</dbReference>
<organism evidence="1 2">
    <name type="scientific">Leptospira interrogans serovar Canicola</name>
    <dbReference type="NCBI Taxonomy" id="211880"/>
    <lineage>
        <taxon>Bacteria</taxon>
        <taxon>Pseudomonadati</taxon>
        <taxon>Spirochaetota</taxon>
        <taxon>Spirochaetia</taxon>
        <taxon>Leptospirales</taxon>
        <taxon>Leptospiraceae</taxon>
        <taxon>Leptospira</taxon>
    </lineage>
</organism>
<dbReference type="InterPro" id="IPR035093">
    <property type="entry name" value="RelE/ParE_toxin_dom_sf"/>
</dbReference>
<dbReference type="Pfam" id="PF05015">
    <property type="entry name" value="HigB-like_toxin"/>
    <property type="match status" value="1"/>
</dbReference>
<reference evidence="1" key="1">
    <citation type="submission" date="2019-09" db="EMBL/GenBank/DDBJ databases">
        <title>Comparative Genomics of Leptospira interrogans Reveals Genome Plasticity - A Common Adaptive Strategy for Survival in Various Hosts.</title>
        <authorList>
            <person name="Ramli S.R."/>
            <person name="Bunk B."/>
            <person name="Goris M."/>
            <person name="Bhuju S."/>
            <person name="Jarek M."/>
            <person name="Sproer C."/>
            <person name="Mustakim S."/>
            <person name="Strommenger B."/>
            <person name="Pessler F."/>
        </authorList>
    </citation>
    <scope>NUCLEOTIDE SEQUENCE</scope>
    <source>
        <strain evidence="1">782</strain>
        <plasmid evidence="1">p5</plasmid>
    </source>
</reference>
<name>A0AAP9WHE5_LEPIR</name>
<dbReference type="SUPFAM" id="SSF143011">
    <property type="entry name" value="RelE-like"/>
    <property type="match status" value="1"/>
</dbReference>
<dbReference type="AlphaFoldDB" id="A0AAP9WHE5"/>
<dbReference type="InterPro" id="IPR007711">
    <property type="entry name" value="HigB-1"/>
</dbReference>
<geneLocation type="plasmid" evidence="1 2">
    <name>p5</name>
</geneLocation>
<dbReference type="PANTHER" id="PTHR40266">
    <property type="entry name" value="TOXIN HIGB-1"/>
    <property type="match status" value="1"/>
</dbReference>